<accession>K8EJE2</accession>
<reference evidence="2 3" key="1">
    <citation type="submission" date="2011-10" db="EMBL/GenBank/DDBJ databases">
        <authorList>
            <person name="Genoscope - CEA"/>
        </authorList>
    </citation>
    <scope>NUCLEOTIDE SEQUENCE [LARGE SCALE GENOMIC DNA]</scope>
    <source>
        <strain evidence="2 3">RCC 1105</strain>
    </source>
</reference>
<evidence type="ECO:0000256" key="1">
    <source>
        <dbReference type="SAM" id="MobiDB-lite"/>
    </source>
</evidence>
<feature type="compositionally biased region" description="Basic and acidic residues" evidence="1">
    <location>
        <begin position="128"/>
        <end position="146"/>
    </location>
</feature>
<feature type="compositionally biased region" description="Low complexity" evidence="1">
    <location>
        <begin position="192"/>
        <end position="203"/>
    </location>
</feature>
<protein>
    <submittedName>
        <fullName evidence="2">Uncharacterized protein</fullName>
    </submittedName>
</protein>
<dbReference type="RefSeq" id="XP_007510586.1">
    <property type="nucleotide sequence ID" value="XM_007510524.1"/>
</dbReference>
<sequence>MVRSFRQKERISLFTSFLPPRRVLYVESKTLLCGSPRGETNWRPENNERFLSLSHSLSSPLANALADPETFLSLVPLSCFRCSPPRNVNNNKQVVSEKEQKSSTTNGLFSKLFSSNKNNNNINASSMKGEESHERPLPPSRGERFQQQEQEEQQEHQQPSTSSSAWKQLHSAQSKLNAANAMKRGAGGKAATTLSSGVGTTTTKMSAGTKKAMKSSREAKFRNYLNLDGTLDKLTRALDDLLRSNVKPESPADWLVARLSDDYANKLKEAQEDLEEQVKENEKLKERLDKSRSFVHRLQEDVEDLTKKLEEEKEMAEAVAARAMHEPQEVEMLKEELREVMEDANEMADLIREYEQREEERLAVRSVKKELQEERERVYGNGTLPSPRSSDASSKRLMRFEEIKEKVRRQHEDAQRYKQNRSGGTSPTASDMSSQYVEEDNAPKYTRSASKRITESEGKMLF</sequence>
<feature type="region of interest" description="Disordered" evidence="1">
    <location>
        <begin position="376"/>
        <end position="462"/>
    </location>
</feature>
<dbReference type="Proteomes" id="UP000198341">
    <property type="component" value="Chromosome 10"/>
</dbReference>
<organism evidence="2 3">
    <name type="scientific">Bathycoccus prasinos</name>
    <dbReference type="NCBI Taxonomy" id="41875"/>
    <lineage>
        <taxon>Eukaryota</taxon>
        <taxon>Viridiplantae</taxon>
        <taxon>Chlorophyta</taxon>
        <taxon>Mamiellophyceae</taxon>
        <taxon>Mamiellales</taxon>
        <taxon>Bathycoccaceae</taxon>
        <taxon>Bathycoccus</taxon>
    </lineage>
</organism>
<keyword evidence="3" id="KW-1185">Reference proteome</keyword>
<name>K8EJE2_9CHLO</name>
<gene>
    <name evidence="2" type="ordered locus">Bathy10g01620</name>
</gene>
<evidence type="ECO:0000313" key="2">
    <source>
        <dbReference type="EMBL" id="CCO18119.1"/>
    </source>
</evidence>
<feature type="compositionally biased region" description="Polar residues" evidence="1">
    <location>
        <begin position="159"/>
        <end position="177"/>
    </location>
</feature>
<feature type="region of interest" description="Disordered" evidence="1">
    <location>
        <begin position="88"/>
        <end position="215"/>
    </location>
</feature>
<feature type="compositionally biased region" description="Polar residues" evidence="1">
    <location>
        <begin position="383"/>
        <end position="392"/>
    </location>
</feature>
<dbReference type="OrthoDB" id="524165at2759"/>
<dbReference type="AlphaFoldDB" id="K8EJE2"/>
<proteinExistence type="predicted"/>
<feature type="compositionally biased region" description="Basic and acidic residues" evidence="1">
    <location>
        <begin position="452"/>
        <end position="462"/>
    </location>
</feature>
<feature type="compositionally biased region" description="Low complexity" evidence="1">
    <location>
        <begin position="108"/>
        <end position="126"/>
    </location>
</feature>
<dbReference type="GeneID" id="19013238"/>
<feature type="compositionally biased region" description="Polar residues" evidence="1">
    <location>
        <begin position="420"/>
        <end position="436"/>
    </location>
</feature>
<dbReference type="EMBL" id="FO082269">
    <property type="protein sequence ID" value="CCO18119.1"/>
    <property type="molecule type" value="Genomic_DNA"/>
</dbReference>
<evidence type="ECO:0000313" key="3">
    <source>
        <dbReference type="Proteomes" id="UP000198341"/>
    </source>
</evidence>
<dbReference type="KEGG" id="bpg:Bathy10g01620"/>
<feature type="compositionally biased region" description="Basic and acidic residues" evidence="1">
    <location>
        <begin position="398"/>
        <end position="416"/>
    </location>
</feature>